<accession>A0A6H1ZZZ2</accession>
<name>A0A6H1ZZZ2_9ZZZZ</name>
<gene>
    <name evidence="1" type="ORF">TM448A03128_0005</name>
</gene>
<organism evidence="1">
    <name type="scientific">viral metagenome</name>
    <dbReference type="NCBI Taxonomy" id="1070528"/>
    <lineage>
        <taxon>unclassified sequences</taxon>
        <taxon>metagenomes</taxon>
        <taxon>organismal metagenomes</taxon>
    </lineage>
</organism>
<dbReference type="AlphaFoldDB" id="A0A6H1ZZZ2"/>
<evidence type="ECO:0000313" key="1">
    <source>
        <dbReference type="EMBL" id="QJA52971.1"/>
    </source>
</evidence>
<proteinExistence type="predicted"/>
<protein>
    <submittedName>
        <fullName evidence="1">Uncharacterized protein</fullName>
    </submittedName>
</protein>
<dbReference type="EMBL" id="MT144383">
    <property type="protein sequence ID" value="QJA52971.1"/>
    <property type="molecule type" value="Genomic_DNA"/>
</dbReference>
<sequence length="117" mass="13593">MMKKLTDDEINALAEDIYRDRVFTSDHLRQGDLNMLPVIFMPLLFAGKKMIEKMQKDAPGMIYEHFSEAGLRSINGYPTFFSLHIVSKEDAKKVWEKFEQIKKAVCEVIKHDDNPSQ</sequence>
<reference evidence="1" key="1">
    <citation type="submission" date="2020-03" db="EMBL/GenBank/DDBJ databases">
        <title>The deep terrestrial virosphere.</title>
        <authorList>
            <person name="Holmfeldt K."/>
            <person name="Nilsson E."/>
            <person name="Simone D."/>
            <person name="Lopez-Fernandez M."/>
            <person name="Wu X."/>
            <person name="de Brujin I."/>
            <person name="Lundin D."/>
            <person name="Andersson A."/>
            <person name="Bertilsson S."/>
            <person name="Dopson M."/>
        </authorList>
    </citation>
    <scope>NUCLEOTIDE SEQUENCE</scope>
    <source>
        <strain evidence="1">TM448A03128</strain>
    </source>
</reference>